<dbReference type="KEGG" id="sbr:SY1_01210"/>
<organism evidence="2 3">
    <name type="scientific">Fretibacterium fastidiosum</name>
    <dbReference type="NCBI Taxonomy" id="651822"/>
    <lineage>
        <taxon>Bacteria</taxon>
        <taxon>Thermotogati</taxon>
        <taxon>Synergistota</taxon>
        <taxon>Synergistia</taxon>
        <taxon>Synergistales</taxon>
        <taxon>Aminobacteriaceae</taxon>
        <taxon>Fretibacterium</taxon>
    </lineage>
</organism>
<accession>A0AB94IVA9</accession>
<reference evidence="2 3" key="2">
    <citation type="submission" date="2010-03" db="EMBL/GenBank/DDBJ databases">
        <authorList>
            <person name="Pajon A."/>
        </authorList>
    </citation>
    <scope>NUCLEOTIDE SEQUENCE [LARGE SCALE GENOMIC DNA]</scope>
    <source>
        <strain evidence="2 3">SGP1</strain>
    </source>
</reference>
<evidence type="ECO:0000313" key="3">
    <source>
        <dbReference type="Proteomes" id="UP000008957"/>
    </source>
</evidence>
<reference evidence="3" key="1">
    <citation type="submission" date="2010-03" db="EMBL/GenBank/DDBJ databases">
        <title>The genome sequence of Synergistetes sp. SGP1.</title>
        <authorList>
            <consortium name="metaHIT consortium -- http://www.metahit.eu/"/>
            <person name="Pajon A."/>
            <person name="Turner K."/>
            <person name="Parkhill J."/>
            <person name="Wade W."/>
            <person name="Vartoukian S."/>
        </authorList>
    </citation>
    <scope>NUCLEOTIDE SEQUENCE [LARGE SCALE GENOMIC DNA]</scope>
    <source>
        <strain evidence="3">SGP1</strain>
    </source>
</reference>
<dbReference type="AlphaFoldDB" id="A0AB94IVA9"/>
<proteinExistence type="predicted"/>
<feature type="region of interest" description="Disordered" evidence="1">
    <location>
        <begin position="1"/>
        <end position="31"/>
    </location>
</feature>
<dbReference type="Proteomes" id="UP000008957">
    <property type="component" value="Chromosome"/>
</dbReference>
<keyword evidence="3" id="KW-1185">Reference proteome</keyword>
<evidence type="ECO:0000256" key="1">
    <source>
        <dbReference type="SAM" id="MobiDB-lite"/>
    </source>
</evidence>
<sequence length="31" mass="3277">MPEKDITERQPEGSPKGGTEGLFGLKGSSSR</sequence>
<protein>
    <submittedName>
        <fullName evidence="2">Uncharacterized protein</fullName>
    </submittedName>
</protein>
<evidence type="ECO:0000313" key="2">
    <source>
        <dbReference type="EMBL" id="CBL27686.1"/>
    </source>
</evidence>
<name>A0AB94IVA9_9BACT</name>
<feature type="compositionally biased region" description="Basic and acidic residues" evidence="1">
    <location>
        <begin position="1"/>
        <end position="11"/>
    </location>
</feature>
<dbReference type="EMBL" id="FP929056">
    <property type="protein sequence ID" value="CBL27686.1"/>
    <property type="molecule type" value="Genomic_DNA"/>
</dbReference>
<gene>
    <name evidence="2" type="ORF">SY1_01210</name>
</gene>